<organism evidence="1 2">
    <name type="scientific">Allosaccharopolyspora coralli</name>
    <dbReference type="NCBI Taxonomy" id="2665642"/>
    <lineage>
        <taxon>Bacteria</taxon>
        <taxon>Bacillati</taxon>
        <taxon>Actinomycetota</taxon>
        <taxon>Actinomycetes</taxon>
        <taxon>Pseudonocardiales</taxon>
        <taxon>Pseudonocardiaceae</taxon>
        <taxon>Allosaccharopolyspora</taxon>
    </lineage>
</organism>
<sequence length="204" mass="22249">MLGKREWKLASPPETAVAVDSDVLAMRAPLVRVRRDEDGAWYFDGPGEAPRSATTTTLAAVVGAWPHVLALSTLDVDDSAIWSWKRHGWTSETECACGECDLPVAADLDRGTWPSDLRPDRVVSVENTALSGQEPLTDILSTPGGIALLAAGGHHRTSDQMAPVALANVIRRWPHTMQALRTLKPNRGMRWNSEALNWAEYTTA</sequence>
<keyword evidence="2" id="KW-1185">Reference proteome</keyword>
<evidence type="ECO:0000313" key="2">
    <source>
        <dbReference type="Proteomes" id="UP000371041"/>
    </source>
</evidence>
<reference evidence="2" key="1">
    <citation type="submission" date="2019-11" db="EMBL/GenBank/DDBJ databases">
        <title>The complete genome sequence of Saccharopolyspora sp. E2A.</title>
        <authorList>
            <person name="Zhang G."/>
        </authorList>
    </citation>
    <scope>NUCLEOTIDE SEQUENCE [LARGE SCALE GENOMIC DNA]</scope>
    <source>
        <strain evidence="2">E2A</strain>
    </source>
</reference>
<dbReference type="EMBL" id="CP045929">
    <property type="protein sequence ID" value="QGK68927.1"/>
    <property type="molecule type" value="Genomic_DNA"/>
</dbReference>
<dbReference type="RefSeq" id="WP_154075530.1">
    <property type="nucleotide sequence ID" value="NZ_CP045929.1"/>
</dbReference>
<dbReference type="AlphaFoldDB" id="A0A5Q3QDR4"/>
<dbReference type="KEGG" id="sace:GIY23_04685"/>
<gene>
    <name evidence="1" type="ORF">GIY23_04685</name>
</gene>
<protein>
    <submittedName>
        <fullName evidence="1">Uncharacterized protein</fullName>
    </submittedName>
</protein>
<proteinExistence type="predicted"/>
<accession>A0A5Q3QDR4</accession>
<dbReference type="Proteomes" id="UP000371041">
    <property type="component" value="Chromosome"/>
</dbReference>
<evidence type="ECO:0000313" key="1">
    <source>
        <dbReference type="EMBL" id="QGK68927.1"/>
    </source>
</evidence>
<name>A0A5Q3QDR4_9PSEU</name>